<sequence length="269" mass="30632">MTLLRPASPFGTEPVEEIDLRRAPLDRVLAQVRFPSLTKLQGSDAISPFAQRVTADFPFFEELRQTVFQFTPSGVATEPTDQRVWLLRSIDERWTVTVTASTVSLETTAYRSRTEFAERFGNVIGAFAEIMNPPRVERLGIRYINRLAGQYWLAELPKLVQPEVLGGLAVPLEGSSTLRVSLTETVFQNDARGIQAKWGVLPKDTFVDPSLPPIADVSWILDLDSFSQRQREFDVDELSDELRDLAAQAYRMFRWAVKDEFIERFRDDS</sequence>
<dbReference type="NCBIfam" id="TIGR04255">
    <property type="entry name" value="sporadTIGR04255"/>
    <property type="match status" value="1"/>
</dbReference>
<dbReference type="EMBL" id="FNCN01000014">
    <property type="protein sequence ID" value="SDH33591.1"/>
    <property type="molecule type" value="Genomic_DNA"/>
</dbReference>
<dbReference type="InterPro" id="IPR026349">
    <property type="entry name" value="CHP04255"/>
</dbReference>
<reference evidence="1 2" key="1">
    <citation type="submission" date="2016-10" db="EMBL/GenBank/DDBJ databases">
        <authorList>
            <person name="de Groot N.N."/>
        </authorList>
    </citation>
    <scope>NUCLEOTIDE SEQUENCE [LARGE SCALE GENOMIC DNA]</scope>
    <source>
        <strain evidence="1 2">CPCC 201354</strain>
    </source>
</reference>
<accession>A0A1G8BK99</accession>
<evidence type="ECO:0000313" key="1">
    <source>
        <dbReference type="EMBL" id="SDH33591.1"/>
    </source>
</evidence>
<dbReference type="AlphaFoldDB" id="A0A1G8BK99"/>
<gene>
    <name evidence="1" type="ORF">SAMN05421505_11472</name>
</gene>
<dbReference type="Proteomes" id="UP000198923">
    <property type="component" value="Unassembled WGS sequence"/>
</dbReference>
<dbReference type="OrthoDB" id="7107919at2"/>
<organism evidence="1 2">
    <name type="scientific">Sinosporangium album</name>
    <dbReference type="NCBI Taxonomy" id="504805"/>
    <lineage>
        <taxon>Bacteria</taxon>
        <taxon>Bacillati</taxon>
        <taxon>Actinomycetota</taxon>
        <taxon>Actinomycetes</taxon>
        <taxon>Streptosporangiales</taxon>
        <taxon>Streptosporangiaceae</taxon>
        <taxon>Sinosporangium</taxon>
    </lineage>
</organism>
<dbReference type="RefSeq" id="WP_093171387.1">
    <property type="nucleotide sequence ID" value="NZ_FNCN01000014.1"/>
</dbReference>
<protein>
    <submittedName>
        <fullName evidence="1">TIGR04255 family protein</fullName>
    </submittedName>
</protein>
<proteinExistence type="predicted"/>
<keyword evidence="2" id="KW-1185">Reference proteome</keyword>
<evidence type="ECO:0000313" key="2">
    <source>
        <dbReference type="Proteomes" id="UP000198923"/>
    </source>
</evidence>
<name>A0A1G8BK99_9ACTN</name>